<dbReference type="EC" id="3.5.4.26" evidence="12"/>
<dbReference type="NCBIfam" id="TIGR00326">
    <property type="entry name" value="eubact_ribD"/>
    <property type="match status" value="1"/>
</dbReference>
<dbReference type="SUPFAM" id="SSF53927">
    <property type="entry name" value="Cytidine deaminase-like"/>
    <property type="match status" value="1"/>
</dbReference>
<dbReference type="Pfam" id="PF01872">
    <property type="entry name" value="RibD_C"/>
    <property type="match status" value="1"/>
</dbReference>
<evidence type="ECO:0000313" key="15">
    <source>
        <dbReference type="Proteomes" id="UP001482231"/>
    </source>
</evidence>
<keyword evidence="11" id="KW-0511">Multifunctional enzyme</keyword>
<comment type="catalytic activity">
    <reaction evidence="12">
        <text>5-amino-6-(5-phospho-D-ribitylamino)uracil + NADP(+) = 5-amino-6-(5-phospho-D-ribosylamino)uracil + NADPH + H(+)</text>
        <dbReference type="Rhea" id="RHEA:17845"/>
        <dbReference type="ChEBI" id="CHEBI:15378"/>
        <dbReference type="ChEBI" id="CHEBI:57783"/>
        <dbReference type="ChEBI" id="CHEBI:58349"/>
        <dbReference type="ChEBI" id="CHEBI:58421"/>
        <dbReference type="ChEBI" id="CHEBI:58453"/>
        <dbReference type="EC" id="1.1.1.193"/>
    </reaction>
</comment>
<name>A0ABV0EF61_9BURK</name>
<dbReference type="Pfam" id="PF00383">
    <property type="entry name" value="dCMP_cyt_deam_1"/>
    <property type="match status" value="1"/>
</dbReference>
<evidence type="ECO:0000256" key="1">
    <source>
        <dbReference type="ARBA" id="ARBA00002151"/>
    </source>
</evidence>
<dbReference type="InterPro" id="IPR004794">
    <property type="entry name" value="Eubact_RibD"/>
</dbReference>
<keyword evidence="12 14" id="KW-0378">Hydrolase</keyword>
<evidence type="ECO:0000313" key="14">
    <source>
        <dbReference type="EMBL" id="MEO1767194.1"/>
    </source>
</evidence>
<evidence type="ECO:0000256" key="7">
    <source>
        <dbReference type="ARBA" id="ARBA00022723"/>
    </source>
</evidence>
<dbReference type="CDD" id="cd01284">
    <property type="entry name" value="Riboflavin_deaminase-reductase"/>
    <property type="match status" value="1"/>
</dbReference>
<comment type="catalytic activity">
    <reaction evidence="12">
        <text>2,5-diamino-6-hydroxy-4-(5-phosphoribosylamino)-pyrimidine + H2O + H(+) = 5-amino-6-(5-phospho-D-ribosylamino)uracil + NH4(+)</text>
        <dbReference type="Rhea" id="RHEA:21868"/>
        <dbReference type="ChEBI" id="CHEBI:15377"/>
        <dbReference type="ChEBI" id="CHEBI:15378"/>
        <dbReference type="ChEBI" id="CHEBI:28938"/>
        <dbReference type="ChEBI" id="CHEBI:58453"/>
        <dbReference type="ChEBI" id="CHEBI:58614"/>
        <dbReference type="EC" id="3.5.4.26"/>
    </reaction>
</comment>
<dbReference type="PIRSF" id="PIRSF006769">
    <property type="entry name" value="RibD"/>
    <property type="match status" value="1"/>
</dbReference>
<evidence type="ECO:0000256" key="10">
    <source>
        <dbReference type="ARBA" id="ARBA00023002"/>
    </source>
</evidence>
<reference evidence="14 15" key="1">
    <citation type="submission" date="2024-02" db="EMBL/GenBank/DDBJ databases">
        <title>New thermophilic sulfur-oxidizing bacteria from a hot springs of the Uzon caldera (Kamchatka, Russia).</title>
        <authorList>
            <person name="Dukat A.M."/>
            <person name="Elcheninov A.G."/>
            <person name="Frolov E.N."/>
        </authorList>
    </citation>
    <scope>NUCLEOTIDE SEQUENCE [LARGE SCALE GENOMIC DNA]</scope>
    <source>
        <strain evidence="14 15">AK1</strain>
    </source>
</reference>
<dbReference type="InterPro" id="IPR002125">
    <property type="entry name" value="CMP_dCMP_dom"/>
</dbReference>
<evidence type="ECO:0000256" key="3">
    <source>
        <dbReference type="ARBA" id="ARBA00004910"/>
    </source>
</evidence>
<evidence type="ECO:0000256" key="6">
    <source>
        <dbReference type="ARBA" id="ARBA00022619"/>
    </source>
</evidence>
<dbReference type="GO" id="GO:0008835">
    <property type="term" value="F:diaminohydroxyphosphoribosylaminopyrimidine deaminase activity"/>
    <property type="evidence" value="ECO:0007669"/>
    <property type="project" value="UniProtKB-EC"/>
</dbReference>
<sequence length="366" mass="39094">MFSAADHEFMTRALRLAQRGLYTTTPNPRVGCVVVHQGVVVGEGFHERAGDAHAETRALAQAGSRAQGATVYVTLEPCAHHGRTPPCADALVSAGVARVVVAMEDPNPLVAGRGLARLRAAGIQVDTGLLATEARELNIGFVARMSRGRPWVRVKSAASLDGRTALANGVSQWITGEAARRDVQHWRARACAILTGSGTVLADDPRLDVREIATPRQPRRIVVDSYLSIPVTARIFKQGETVVVTASDDTGALNALREAGVTVVEMGRPGGQVDLVRLMAWLAEQGVNELMVEAGATLNGALLEAGLIDELLLYLAPCLLGSTARGLFVLPEFTTMAQRITLDIRDVRAVGRDWRVLARVLPAKEA</sequence>
<dbReference type="InterPro" id="IPR050765">
    <property type="entry name" value="Riboflavin_Biosynth_HTPR"/>
</dbReference>
<evidence type="ECO:0000256" key="8">
    <source>
        <dbReference type="ARBA" id="ARBA00022833"/>
    </source>
</evidence>
<evidence type="ECO:0000256" key="12">
    <source>
        <dbReference type="PIRNR" id="PIRNR006769"/>
    </source>
</evidence>
<comment type="pathway">
    <text evidence="3 12">Cofactor biosynthesis; riboflavin biosynthesis; 5-amino-6-(D-ribitylamino)uracil from GTP: step 3/4.</text>
</comment>
<dbReference type="PROSITE" id="PS51747">
    <property type="entry name" value="CYT_DCMP_DEAMINASES_2"/>
    <property type="match status" value="1"/>
</dbReference>
<evidence type="ECO:0000256" key="2">
    <source>
        <dbReference type="ARBA" id="ARBA00004882"/>
    </source>
</evidence>
<evidence type="ECO:0000259" key="13">
    <source>
        <dbReference type="PROSITE" id="PS51747"/>
    </source>
</evidence>
<dbReference type="Gene3D" id="3.40.140.10">
    <property type="entry name" value="Cytidine Deaminase, domain 2"/>
    <property type="match status" value="1"/>
</dbReference>
<comment type="similarity">
    <text evidence="4 12">In the N-terminal section; belongs to the cytidine and deoxycytidylate deaminase family.</text>
</comment>
<comment type="caution">
    <text evidence="14">The sequence shown here is derived from an EMBL/GenBank/DDBJ whole genome shotgun (WGS) entry which is preliminary data.</text>
</comment>
<dbReference type="GO" id="GO:0008703">
    <property type="term" value="F:5-amino-6-(5-phosphoribosylamino)uracil reductase activity"/>
    <property type="evidence" value="ECO:0007669"/>
    <property type="project" value="UniProtKB-EC"/>
</dbReference>
<dbReference type="RefSeq" id="WP_347308304.1">
    <property type="nucleotide sequence ID" value="NZ_JBAJEX010000005.1"/>
</dbReference>
<organism evidence="14 15">
    <name type="scientific">Thiobacter aerophilum</name>
    <dbReference type="NCBI Taxonomy" id="3121275"/>
    <lineage>
        <taxon>Bacteria</taxon>
        <taxon>Pseudomonadati</taxon>
        <taxon>Pseudomonadota</taxon>
        <taxon>Betaproteobacteria</taxon>
        <taxon>Burkholderiales</taxon>
        <taxon>Thiobacteraceae</taxon>
        <taxon>Thiobacter</taxon>
    </lineage>
</organism>
<evidence type="ECO:0000256" key="9">
    <source>
        <dbReference type="ARBA" id="ARBA00022857"/>
    </source>
</evidence>
<dbReference type="EC" id="1.1.1.193" evidence="12"/>
<dbReference type="PROSITE" id="PS00903">
    <property type="entry name" value="CYT_DCMP_DEAMINASES_1"/>
    <property type="match status" value="1"/>
</dbReference>
<evidence type="ECO:0000256" key="5">
    <source>
        <dbReference type="ARBA" id="ARBA00007417"/>
    </source>
</evidence>
<protein>
    <recommendedName>
        <fullName evidence="12">Riboflavin biosynthesis protein RibD</fullName>
    </recommendedName>
    <domain>
        <recommendedName>
            <fullName evidence="12">Diaminohydroxyphosphoribosylaminopyrimidine deaminase</fullName>
            <shortName evidence="12">DRAP deaminase</shortName>
            <ecNumber evidence="12">3.5.4.26</ecNumber>
        </recommendedName>
        <alternativeName>
            <fullName evidence="12">Riboflavin-specific deaminase</fullName>
        </alternativeName>
    </domain>
    <domain>
        <recommendedName>
            <fullName evidence="12">5-amino-6-(5-phosphoribosylamino)uracil reductase</fullName>
            <ecNumber evidence="12">1.1.1.193</ecNumber>
        </recommendedName>
        <alternativeName>
            <fullName evidence="12">HTP reductase</fullName>
        </alternativeName>
    </domain>
</protein>
<accession>A0ABV0EF61</accession>
<comment type="similarity">
    <text evidence="5 12">In the C-terminal section; belongs to the HTP reductase family.</text>
</comment>
<keyword evidence="9 12" id="KW-0521">NADP</keyword>
<keyword evidence="7 12" id="KW-0479">Metal-binding</keyword>
<dbReference type="EMBL" id="JBAJEX010000005">
    <property type="protein sequence ID" value="MEO1767194.1"/>
    <property type="molecule type" value="Genomic_DNA"/>
</dbReference>
<dbReference type="SUPFAM" id="SSF53597">
    <property type="entry name" value="Dihydrofolate reductase-like"/>
    <property type="match status" value="1"/>
</dbReference>
<feature type="domain" description="CMP/dCMP-type deaminase" evidence="13">
    <location>
        <begin position="4"/>
        <end position="126"/>
    </location>
</feature>
<comment type="function">
    <text evidence="1 12">Converts 2,5-diamino-6-(ribosylamino)-4(3h)-pyrimidinone 5'-phosphate into 5-amino-6-(ribosylamino)-2,4(1h,3h)-pyrimidinedione 5'-phosphate.</text>
</comment>
<dbReference type="NCBIfam" id="TIGR00227">
    <property type="entry name" value="ribD_Cterm"/>
    <property type="match status" value="1"/>
</dbReference>
<dbReference type="PANTHER" id="PTHR38011">
    <property type="entry name" value="DIHYDROFOLATE REDUCTASE FAMILY PROTEIN (AFU_ORTHOLOGUE AFUA_8G06820)"/>
    <property type="match status" value="1"/>
</dbReference>
<dbReference type="PANTHER" id="PTHR38011:SF7">
    <property type="entry name" value="2,5-DIAMINO-6-RIBOSYLAMINO-4(3H)-PYRIMIDINONE 5'-PHOSPHATE REDUCTASE"/>
    <property type="match status" value="1"/>
</dbReference>
<dbReference type="InterPro" id="IPR016192">
    <property type="entry name" value="APOBEC/CMP_deaminase_Zn-bd"/>
</dbReference>
<keyword evidence="10 12" id="KW-0560">Oxidoreductase</keyword>
<dbReference type="Proteomes" id="UP001482231">
    <property type="component" value="Unassembled WGS sequence"/>
</dbReference>
<dbReference type="InterPro" id="IPR024072">
    <property type="entry name" value="DHFR-like_dom_sf"/>
</dbReference>
<keyword evidence="8 12" id="KW-0862">Zinc</keyword>
<keyword evidence="15" id="KW-1185">Reference proteome</keyword>
<dbReference type="InterPro" id="IPR002734">
    <property type="entry name" value="RibDG_C"/>
</dbReference>
<proteinExistence type="inferred from homology"/>
<gene>
    <name evidence="14" type="primary">ribD</name>
    <name evidence="14" type="ORF">V6E02_08215</name>
</gene>
<comment type="pathway">
    <text evidence="2 12">Cofactor biosynthesis; riboflavin biosynthesis; 5-amino-6-(D-ribitylamino)uracil from GTP: step 2/4.</text>
</comment>
<comment type="cofactor">
    <cofactor evidence="12">
        <name>Zn(2+)</name>
        <dbReference type="ChEBI" id="CHEBI:29105"/>
    </cofactor>
    <text evidence="12">Binds 1 zinc ion.</text>
</comment>
<dbReference type="Gene3D" id="3.40.430.10">
    <property type="entry name" value="Dihydrofolate Reductase, subunit A"/>
    <property type="match status" value="1"/>
</dbReference>
<dbReference type="InterPro" id="IPR011549">
    <property type="entry name" value="RibD_C"/>
</dbReference>
<evidence type="ECO:0000256" key="4">
    <source>
        <dbReference type="ARBA" id="ARBA00005259"/>
    </source>
</evidence>
<evidence type="ECO:0000256" key="11">
    <source>
        <dbReference type="ARBA" id="ARBA00023268"/>
    </source>
</evidence>
<keyword evidence="6 12" id="KW-0686">Riboflavin biosynthesis</keyword>
<dbReference type="InterPro" id="IPR016193">
    <property type="entry name" value="Cytidine_deaminase-like"/>
</dbReference>